<dbReference type="AlphaFoldDB" id="A0AA40KEA2"/>
<gene>
    <name evidence="2" type="ORF">K0M31_016970</name>
</gene>
<comment type="caution">
    <text evidence="2">The sequence shown here is derived from an EMBL/GenBank/DDBJ whole genome shotgun (WGS) entry which is preliminary data.</text>
</comment>
<name>A0AA40KEA2_9HYME</name>
<feature type="compositionally biased region" description="Polar residues" evidence="1">
    <location>
        <begin position="1"/>
        <end position="10"/>
    </location>
</feature>
<feature type="compositionally biased region" description="Basic and acidic residues" evidence="1">
    <location>
        <begin position="11"/>
        <end position="26"/>
    </location>
</feature>
<sequence length="109" mass="12248">MINKTSSCDSTSHEVSKLRSIPEKLSPHVQTKSSEGVQSRTKCRQADGISLIGPRLTKKRDSVEEQVARDGRIAGWTREGWSSAREHRLRGFADTEPGHSDRTCKRERS</sequence>
<organism evidence="2 3">
    <name type="scientific">Melipona bicolor</name>
    <dbReference type="NCBI Taxonomy" id="60889"/>
    <lineage>
        <taxon>Eukaryota</taxon>
        <taxon>Metazoa</taxon>
        <taxon>Ecdysozoa</taxon>
        <taxon>Arthropoda</taxon>
        <taxon>Hexapoda</taxon>
        <taxon>Insecta</taxon>
        <taxon>Pterygota</taxon>
        <taxon>Neoptera</taxon>
        <taxon>Endopterygota</taxon>
        <taxon>Hymenoptera</taxon>
        <taxon>Apocrita</taxon>
        <taxon>Aculeata</taxon>
        <taxon>Apoidea</taxon>
        <taxon>Anthophila</taxon>
        <taxon>Apidae</taxon>
        <taxon>Melipona</taxon>
    </lineage>
</organism>
<feature type="compositionally biased region" description="Polar residues" evidence="1">
    <location>
        <begin position="28"/>
        <end position="40"/>
    </location>
</feature>
<evidence type="ECO:0000256" key="1">
    <source>
        <dbReference type="SAM" id="MobiDB-lite"/>
    </source>
</evidence>
<evidence type="ECO:0000313" key="2">
    <source>
        <dbReference type="EMBL" id="KAK1117164.1"/>
    </source>
</evidence>
<reference evidence="2" key="1">
    <citation type="submission" date="2021-10" db="EMBL/GenBank/DDBJ databases">
        <title>Melipona bicolor Genome sequencing and assembly.</title>
        <authorList>
            <person name="Araujo N.S."/>
            <person name="Arias M.C."/>
        </authorList>
    </citation>
    <scope>NUCLEOTIDE SEQUENCE</scope>
    <source>
        <strain evidence="2">USP_2M_L1-L4_2017</strain>
        <tissue evidence="2">Whole body</tissue>
    </source>
</reference>
<protein>
    <submittedName>
        <fullName evidence="2">Uncharacterized protein</fullName>
    </submittedName>
</protein>
<proteinExistence type="predicted"/>
<evidence type="ECO:0000313" key="3">
    <source>
        <dbReference type="Proteomes" id="UP001177670"/>
    </source>
</evidence>
<keyword evidence="3" id="KW-1185">Reference proteome</keyword>
<accession>A0AA40KEA2</accession>
<feature type="region of interest" description="Disordered" evidence="1">
    <location>
        <begin position="88"/>
        <end position="109"/>
    </location>
</feature>
<dbReference type="Proteomes" id="UP001177670">
    <property type="component" value="Unassembled WGS sequence"/>
</dbReference>
<feature type="region of interest" description="Disordered" evidence="1">
    <location>
        <begin position="1"/>
        <end position="49"/>
    </location>
</feature>
<dbReference type="EMBL" id="JAHYIQ010000055">
    <property type="protein sequence ID" value="KAK1117164.1"/>
    <property type="molecule type" value="Genomic_DNA"/>
</dbReference>